<sequence length="39" mass="4591">MRRGFHHKRIKSLSFCEICKDLNLVFESNLLGKEVSVQK</sequence>
<proteinExistence type="predicted"/>
<dbReference type="EMBL" id="AOGY02000061">
    <property type="protein sequence ID" value="EMY69117.1"/>
    <property type="molecule type" value="Genomic_DNA"/>
</dbReference>
<dbReference type="Proteomes" id="UP000012227">
    <property type="component" value="Unassembled WGS sequence"/>
</dbReference>
<evidence type="ECO:0000313" key="1">
    <source>
        <dbReference type="EMBL" id="EMY69117.1"/>
    </source>
</evidence>
<reference evidence="1 2" key="1">
    <citation type="submission" date="2013-03" db="EMBL/GenBank/DDBJ databases">
        <authorList>
            <person name="Harkins D.M."/>
            <person name="Durkin A.S."/>
            <person name="Brinkac L.M."/>
            <person name="Haft D.H."/>
            <person name="Selengut J.D."/>
            <person name="Sanka R."/>
            <person name="DePew J."/>
            <person name="Purushe J."/>
            <person name="Galloway R.L."/>
            <person name="Vinetz J.M."/>
            <person name="Sutton G.G."/>
            <person name="Nierman W.C."/>
            <person name="Fouts D.E."/>
        </authorList>
    </citation>
    <scope>NUCLEOTIDE SEQUENCE [LARGE SCALE GENOMIC DNA]</scope>
    <source>
        <strain evidence="1 2">Waz Holland</strain>
    </source>
</reference>
<comment type="caution">
    <text evidence="1">The sequence shown here is derived from an EMBL/GenBank/DDBJ whole genome shotgun (WGS) entry which is preliminary data.</text>
</comment>
<name>N1W7C0_9LEPT</name>
<evidence type="ECO:0000313" key="2">
    <source>
        <dbReference type="Proteomes" id="UP000012227"/>
    </source>
</evidence>
<dbReference type="AlphaFoldDB" id="N1W7C0"/>
<dbReference type="STRING" id="1218591.LEP1GSC199_3448"/>
<organism evidence="1 2">
    <name type="scientific">Leptospira vanthielii serovar Holland str. Waz Holland = ATCC 700522</name>
    <dbReference type="NCBI Taxonomy" id="1218591"/>
    <lineage>
        <taxon>Bacteria</taxon>
        <taxon>Pseudomonadati</taxon>
        <taxon>Spirochaetota</taxon>
        <taxon>Spirochaetia</taxon>
        <taxon>Leptospirales</taxon>
        <taxon>Leptospiraceae</taxon>
        <taxon>Leptospira</taxon>
    </lineage>
</organism>
<accession>N1W7C0</accession>
<gene>
    <name evidence="1" type="ORF">LEP1GSC199_3448</name>
</gene>
<protein>
    <submittedName>
        <fullName evidence="1">Uncharacterized protein</fullName>
    </submittedName>
</protein>